<dbReference type="PROSITE" id="PS51194">
    <property type="entry name" value="HELICASE_CTER"/>
    <property type="match status" value="1"/>
</dbReference>
<feature type="region of interest" description="Disordered" evidence="11">
    <location>
        <begin position="508"/>
        <end position="593"/>
    </location>
</feature>
<comment type="similarity">
    <text evidence="10">Belongs to the DEAD box helicase family.</text>
</comment>
<comment type="caution">
    <text evidence="15">The sequence shown here is derived from an EMBL/GenBank/DDBJ whole genome shotgun (WGS) entry which is preliminary data.</text>
</comment>
<feature type="compositionally biased region" description="Polar residues" evidence="11">
    <location>
        <begin position="710"/>
        <end position="720"/>
    </location>
</feature>
<dbReference type="GO" id="GO:0006364">
    <property type="term" value="P:rRNA processing"/>
    <property type="evidence" value="ECO:0007669"/>
    <property type="project" value="UniProtKB-KW"/>
</dbReference>
<feature type="domain" description="DEAD-box RNA helicase Q" evidence="14">
    <location>
        <begin position="34"/>
        <end position="62"/>
    </location>
</feature>
<dbReference type="InterPro" id="IPR000629">
    <property type="entry name" value="RNA-helicase_DEAD-box_CS"/>
</dbReference>
<evidence type="ECO:0000313" key="15">
    <source>
        <dbReference type="EMBL" id="RUS33698.1"/>
    </source>
</evidence>
<name>A0A433QVB6_9FUNG</name>
<evidence type="ECO:0000256" key="5">
    <source>
        <dbReference type="ARBA" id="ARBA00022801"/>
    </source>
</evidence>
<keyword evidence="3" id="KW-0698">rRNA processing</keyword>
<evidence type="ECO:0000256" key="4">
    <source>
        <dbReference type="ARBA" id="ARBA00022741"/>
    </source>
</evidence>
<feature type="compositionally biased region" description="Basic and acidic residues" evidence="11">
    <location>
        <begin position="534"/>
        <end position="545"/>
    </location>
</feature>
<organism evidence="15 16">
    <name type="scientific">Jimgerdemannia flammicorona</name>
    <dbReference type="NCBI Taxonomy" id="994334"/>
    <lineage>
        <taxon>Eukaryota</taxon>
        <taxon>Fungi</taxon>
        <taxon>Fungi incertae sedis</taxon>
        <taxon>Mucoromycota</taxon>
        <taxon>Mucoromycotina</taxon>
        <taxon>Endogonomycetes</taxon>
        <taxon>Endogonales</taxon>
        <taxon>Endogonaceae</taxon>
        <taxon>Jimgerdemannia</taxon>
    </lineage>
</organism>
<dbReference type="InterPro" id="IPR014014">
    <property type="entry name" value="RNA_helicase_DEAD_Q_motif"/>
</dbReference>
<evidence type="ECO:0000256" key="10">
    <source>
        <dbReference type="RuleBase" id="RU365068"/>
    </source>
</evidence>
<comment type="subcellular location">
    <subcellularLocation>
        <location evidence="1">Nucleus</location>
        <location evidence="1">Nucleolus</location>
    </subcellularLocation>
</comment>
<dbReference type="CDD" id="cd17941">
    <property type="entry name" value="DEADc_DDX10"/>
    <property type="match status" value="1"/>
</dbReference>
<evidence type="ECO:0000256" key="7">
    <source>
        <dbReference type="ARBA" id="ARBA00022840"/>
    </source>
</evidence>
<keyword evidence="2" id="KW-0690">Ribosome biogenesis</keyword>
<evidence type="ECO:0000256" key="8">
    <source>
        <dbReference type="ARBA" id="ARBA00022884"/>
    </source>
</evidence>
<protein>
    <recommendedName>
        <fullName evidence="10">ATP-dependent RNA helicase</fullName>
        <ecNumber evidence="10">3.6.4.13</ecNumber>
    </recommendedName>
</protein>
<dbReference type="GO" id="GO:0003723">
    <property type="term" value="F:RNA binding"/>
    <property type="evidence" value="ECO:0007669"/>
    <property type="project" value="UniProtKB-UniRule"/>
</dbReference>
<evidence type="ECO:0000256" key="6">
    <source>
        <dbReference type="ARBA" id="ARBA00022806"/>
    </source>
</evidence>
<dbReference type="InterPro" id="IPR001650">
    <property type="entry name" value="Helicase_C-like"/>
</dbReference>
<sequence>MPPKPRKNKRQAESDELSALEQRSKDPDAFATATLFSELPLSIRTQEGLKRANFIELTDIQRKAIPLALAGRDILGAAKTGSGKTLAFLVPILELLYRAKWSQFDGLGALVISPTRELAVQIFEVLKKIGRQHLLSAGLIIGGKDLIIEQERVNRMNILVCTPGRLLQHMDQTVGFDCGNLQLLGMYIWPNCRMCIDMREYFGLKMKPALLDEADRILDMGFEKTLNAIIDNLSKQRQTLLFSATQTKSVRDLARLSLKNPEYVAVHEKSEFSTPQKLAQHYLVCDLPQKLDVLFSFIKTHLTCKAIVFLSACKQVRFVFEAFCRLHPGVPLLHLHGKQKQTKRVEIFAKFVSMKSAFLFATDIAARGLDFPAVDWVLQLDCPEDADTYIHRVGRTARFDAAGQALLFLLPSEEEKMLELLKTKKIPVEKIKVRQSKQQNVQKQLQSLCFQDPEIKYLGQKAFISYMRSVYLQKDKSVFKVHELPTEEYATALGLPGTPKIKFITKSHAKNATRQVPKEVEELDSSEEVESEVEERRLMRKKNEINTESSTDDSESEGKGKGKRQLKKNYASKPHEDDDVEEEKKSKVVKPKTKVDRMFNRKNQDILSVHYGRLIDREGDKIVANEDDDEDNFITLKRVNHELEDGEEAMLPMSKRQLNKTKKERIKDLPKGERIVFDDEGRPHQIYEMQDEKDFLKAGDTKTQIRRFLQESSEAMTTADATDKEVAKEKRRQKKAERKAKAREMEGVDPSETYSENEENAATIQFSDGEPEEKPISKTKRWFQNDEEDEAKTRKKKRVLEIEQPQTLEDQEALALRLLGSL</sequence>
<keyword evidence="6 10" id="KW-0347">Helicase</keyword>
<dbReference type="SMART" id="SM00487">
    <property type="entry name" value="DEXDc"/>
    <property type="match status" value="1"/>
</dbReference>
<comment type="domain">
    <text evidence="10">The Q motif is unique to and characteristic of the DEAD box family of RNA helicases and controls ATP binding and hydrolysis.</text>
</comment>
<accession>A0A433QVB6</accession>
<evidence type="ECO:0000256" key="9">
    <source>
        <dbReference type="PROSITE-ProRule" id="PRU00552"/>
    </source>
</evidence>
<evidence type="ECO:0000259" key="13">
    <source>
        <dbReference type="PROSITE" id="PS51194"/>
    </source>
</evidence>
<dbReference type="Pfam" id="PF00271">
    <property type="entry name" value="Helicase_C"/>
    <property type="match status" value="1"/>
</dbReference>
<feature type="domain" description="Helicase ATP-binding" evidence="12">
    <location>
        <begin position="65"/>
        <end position="264"/>
    </location>
</feature>
<feature type="compositionally biased region" description="Acidic residues" evidence="11">
    <location>
        <begin position="521"/>
        <end position="533"/>
    </location>
</feature>
<comment type="catalytic activity">
    <reaction evidence="10">
        <text>ATP + H2O = ADP + phosphate + H(+)</text>
        <dbReference type="Rhea" id="RHEA:13065"/>
        <dbReference type="ChEBI" id="CHEBI:15377"/>
        <dbReference type="ChEBI" id="CHEBI:15378"/>
        <dbReference type="ChEBI" id="CHEBI:30616"/>
        <dbReference type="ChEBI" id="CHEBI:43474"/>
        <dbReference type="ChEBI" id="CHEBI:456216"/>
        <dbReference type="EC" id="3.6.4.13"/>
    </reaction>
</comment>
<gene>
    <name evidence="15" type="ORF">BC938DRAFT_484326</name>
</gene>
<dbReference type="GO" id="GO:0016887">
    <property type="term" value="F:ATP hydrolysis activity"/>
    <property type="evidence" value="ECO:0007669"/>
    <property type="project" value="RHEA"/>
</dbReference>
<dbReference type="InterPro" id="IPR014001">
    <property type="entry name" value="Helicase_ATP-bd"/>
</dbReference>
<dbReference type="AlphaFoldDB" id="A0A433QVB6"/>
<evidence type="ECO:0000256" key="3">
    <source>
        <dbReference type="ARBA" id="ARBA00022552"/>
    </source>
</evidence>
<evidence type="ECO:0000256" key="2">
    <source>
        <dbReference type="ARBA" id="ARBA00022517"/>
    </source>
</evidence>
<reference evidence="15 16" key="1">
    <citation type="journal article" date="2018" name="New Phytol.">
        <title>Phylogenomics of Endogonaceae and evolution of mycorrhizas within Mucoromycota.</title>
        <authorList>
            <person name="Chang Y."/>
            <person name="Desiro A."/>
            <person name="Na H."/>
            <person name="Sandor L."/>
            <person name="Lipzen A."/>
            <person name="Clum A."/>
            <person name="Barry K."/>
            <person name="Grigoriev I.V."/>
            <person name="Martin F.M."/>
            <person name="Stajich J.E."/>
            <person name="Smith M.E."/>
            <person name="Bonito G."/>
            <person name="Spatafora J.W."/>
        </authorList>
    </citation>
    <scope>NUCLEOTIDE SEQUENCE [LARGE SCALE GENOMIC DNA]</scope>
    <source>
        <strain evidence="15 16">AD002</strain>
    </source>
</reference>
<keyword evidence="4 10" id="KW-0547">Nucleotide-binding</keyword>
<feature type="region of interest" description="Disordered" evidence="11">
    <location>
        <begin position="710"/>
        <end position="796"/>
    </location>
</feature>
<dbReference type="PROSITE" id="PS51195">
    <property type="entry name" value="Q_MOTIF"/>
    <property type="match status" value="1"/>
</dbReference>
<keyword evidence="16" id="KW-1185">Reference proteome</keyword>
<dbReference type="PANTHER" id="PTHR24031">
    <property type="entry name" value="RNA HELICASE"/>
    <property type="match status" value="1"/>
</dbReference>
<evidence type="ECO:0000313" key="16">
    <source>
        <dbReference type="Proteomes" id="UP000274822"/>
    </source>
</evidence>
<keyword evidence="5 10" id="KW-0378">Hydrolase</keyword>
<evidence type="ECO:0000256" key="11">
    <source>
        <dbReference type="SAM" id="MobiDB-lite"/>
    </source>
</evidence>
<keyword evidence="7 10" id="KW-0067">ATP-binding</keyword>
<dbReference type="Pfam" id="PF13959">
    <property type="entry name" value="CTE_SPB4"/>
    <property type="match status" value="1"/>
</dbReference>
<feature type="short sequence motif" description="Q motif" evidence="9">
    <location>
        <begin position="34"/>
        <end position="62"/>
    </location>
</feature>
<dbReference type="SUPFAM" id="SSF52540">
    <property type="entry name" value="P-loop containing nucleoside triphosphate hydrolases"/>
    <property type="match status" value="1"/>
</dbReference>
<dbReference type="Gene3D" id="3.40.50.300">
    <property type="entry name" value="P-loop containing nucleotide triphosphate hydrolases"/>
    <property type="match status" value="2"/>
</dbReference>
<dbReference type="InterPro" id="IPR025313">
    <property type="entry name" value="SPB4-like_CTE"/>
</dbReference>
<dbReference type="Pfam" id="PF00270">
    <property type="entry name" value="DEAD"/>
    <property type="match status" value="1"/>
</dbReference>
<dbReference type="Proteomes" id="UP000274822">
    <property type="component" value="Unassembled WGS sequence"/>
</dbReference>
<feature type="region of interest" description="Disordered" evidence="11">
    <location>
        <begin position="1"/>
        <end position="25"/>
    </location>
</feature>
<proteinExistence type="inferred from homology"/>
<dbReference type="GO" id="GO:0003724">
    <property type="term" value="F:RNA helicase activity"/>
    <property type="evidence" value="ECO:0007669"/>
    <property type="project" value="UniProtKB-EC"/>
</dbReference>
<dbReference type="EC" id="3.6.4.13" evidence="10"/>
<evidence type="ECO:0000259" key="14">
    <source>
        <dbReference type="PROSITE" id="PS51195"/>
    </source>
</evidence>
<comment type="function">
    <text evidence="10">RNA helicase.</text>
</comment>
<dbReference type="PROSITE" id="PS00039">
    <property type="entry name" value="DEAD_ATP_HELICASE"/>
    <property type="match status" value="1"/>
</dbReference>
<dbReference type="GO" id="GO:0005730">
    <property type="term" value="C:nucleolus"/>
    <property type="evidence" value="ECO:0007669"/>
    <property type="project" value="UniProtKB-SubCell"/>
</dbReference>
<dbReference type="EMBL" id="RBNJ01000999">
    <property type="protein sequence ID" value="RUS33698.1"/>
    <property type="molecule type" value="Genomic_DNA"/>
</dbReference>
<dbReference type="InterPro" id="IPR027417">
    <property type="entry name" value="P-loop_NTPase"/>
</dbReference>
<evidence type="ECO:0000256" key="1">
    <source>
        <dbReference type="ARBA" id="ARBA00004604"/>
    </source>
</evidence>
<dbReference type="SMART" id="SM01178">
    <property type="entry name" value="DUF4217"/>
    <property type="match status" value="1"/>
</dbReference>
<evidence type="ECO:0000259" key="12">
    <source>
        <dbReference type="PROSITE" id="PS51192"/>
    </source>
</evidence>
<dbReference type="PROSITE" id="PS51192">
    <property type="entry name" value="HELICASE_ATP_BIND_1"/>
    <property type="match status" value="1"/>
</dbReference>
<dbReference type="CDD" id="cd18787">
    <property type="entry name" value="SF2_C_DEAD"/>
    <property type="match status" value="1"/>
</dbReference>
<feature type="domain" description="Helicase C-terminal" evidence="13">
    <location>
        <begin position="290"/>
        <end position="449"/>
    </location>
</feature>
<keyword evidence="8 10" id="KW-0694">RNA-binding</keyword>
<feature type="compositionally biased region" description="Basic residues" evidence="11">
    <location>
        <begin position="729"/>
        <end position="741"/>
    </location>
</feature>
<dbReference type="GO" id="GO:0005524">
    <property type="term" value="F:ATP binding"/>
    <property type="evidence" value="ECO:0007669"/>
    <property type="project" value="UniProtKB-UniRule"/>
</dbReference>
<dbReference type="SMART" id="SM00490">
    <property type="entry name" value="HELICc"/>
    <property type="match status" value="1"/>
</dbReference>
<dbReference type="InterPro" id="IPR011545">
    <property type="entry name" value="DEAD/DEAH_box_helicase_dom"/>
</dbReference>